<gene>
    <name evidence="2" type="ORF">RRG08_026904</name>
</gene>
<protein>
    <submittedName>
        <fullName evidence="2">Uncharacterized protein</fullName>
    </submittedName>
</protein>
<comment type="caution">
    <text evidence="2">The sequence shown here is derived from an EMBL/GenBank/DDBJ whole genome shotgun (WGS) entry which is preliminary data.</text>
</comment>
<evidence type="ECO:0000313" key="2">
    <source>
        <dbReference type="EMBL" id="KAK3795056.1"/>
    </source>
</evidence>
<reference evidence="2" key="1">
    <citation type="journal article" date="2023" name="G3 (Bethesda)">
        <title>A reference genome for the long-term kleptoplast-retaining sea slug Elysia crispata morphotype clarki.</title>
        <authorList>
            <person name="Eastman K.E."/>
            <person name="Pendleton A.L."/>
            <person name="Shaikh M.A."/>
            <person name="Suttiyut T."/>
            <person name="Ogas R."/>
            <person name="Tomko P."/>
            <person name="Gavelis G."/>
            <person name="Widhalm J.R."/>
            <person name="Wisecaver J.H."/>
        </authorList>
    </citation>
    <scope>NUCLEOTIDE SEQUENCE</scope>
    <source>
        <strain evidence="2">ECLA1</strain>
    </source>
</reference>
<dbReference type="AlphaFoldDB" id="A0AAE1AXH2"/>
<sequence>MPEGFAHSFNLKENDRIVLHKAQAEIEDFVTEIRGNQLVQNRLPQPERDAAERAGADSSRETSYNFDIEKEVAIQNTSRHIEEQPAVMANLLLQHLMPVAGCIFRCSRRMCETFFCSDYISNYWFSCNTCTKR</sequence>
<accession>A0AAE1AXH2</accession>
<keyword evidence="3" id="KW-1185">Reference proteome</keyword>
<feature type="region of interest" description="Disordered" evidence="1">
    <location>
        <begin position="40"/>
        <end position="62"/>
    </location>
</feature>
<feature type="compositionally biased region" description="Basic and acidic residues" evidence="1">
    <location>
        <begin position="45"/>
        <end position="60"/>
    </location>
</feature>
<proteinExistence type="predicted"/>
<evidence type="ECO:0000313" key="3">
    <source>
        <dbReference type="Proteomes" id="UP001283361"/>
    </source>
</evidence>
<dbReference type="EMBL" id="JAWDGP010001082">
    <property type="protein sequence ID" value="KAK3795056.1"/>
    <property type="molecule type" value="Genomic_DNA"/>
</dbReference>
<name>A0AAE1AXH2_9GAST</name>
<organism evidence="2 3">
    <name type="scientific">Elysia crispata</name>
    <name type="common">lettuce slug</name>
    <dbReference type="NCBI Taxonomy" id="231223"/>
    <lineage>
        <taxon>Eukaryota</taxon>
        <taxon>Metazoa</taxon>
        <taxon>Spiralia</taxon>
        <taxon>Lophotrochozoa</taxon>
        <taxon>Mollusca</taxon>
        <taxon>Gastropoda</taxon>
        <taxon>Heterobranchia</taxon>
        <taxon>Euthyneura</taxon>
        <taxon>Panpulmonata</taxon>
        <taxon>Sacoglossa</taxon>
        <taxon>Placobranchoidea</taxon>
        <taxon>Plakobranchidae</taxon>
        <taxon>Elysia</taxon>
    </lineage>
</organism>
<dbReference type="Proteomes" id="UP001283361">
    <property type="component" value="Unassembled WGS sequence"/>
</dbReference>
<evidence type="ECO:0000256" key="1">
    <source>
        <dbReference type="SAM" id="MobiDB-lite"/>
    </source>
</evidence>